<dbReference type="EMBL" id="CP012603">
    <property type="protein sequence ID" value="ALE39882.1"/>
    <property type="molecule type" value="Genomic_DNA"/>
</dbReference>
<dbReference type="Proteomes" id="UP000056502">
    <property type="component" value="Chromosome I"/>
</dbReference>
<dbReference type="PATRIC" id="fig|1279460.3.peg.2733"/>
<proteinExistence type="predicted"/>
<sequence>MRIVGTIQEIQKRIIVQSDLCIKLLFYNYHQNLNPILA</sequence>
<dbReference type="AlphaFoldDB" id="A0A0M4N6F2"/>
<name>A0A0M4N6F2_LEPIR</name>
<accession>A0A0M4N6F2</accession>
<organism evidence="1">
    <name type="scientific">Leptospira interrogans serovar Hardjo str. Norma</name>
    <dbReference type="NCBI Taxonomy" id="1279460"/>
    <lineage>
        <taxon>Bacteria</taxon>
        <taxon>Pseudomonadati</taxon>
        <taxon>Spirochaetota</taxon>
        <taxon>Spirochaetia</taxon>
        <taxon>Leptospirales</taxon>
        <taxon>Leptospiraceae</taxon>
        <taxon>Leptospira</taxon>
    </lineage>
</organism>
<reference evidence="1 2" key="1">
    <citation type="journal article" date="2015" name="Genome Announc.">
        <title>Whole-Genome Sequence of Leptospira interrogans Serovar Hardjo Subtype Hardjoprajitno Strain Norma, Isolated from Cattle in a Leptospirosis Outbreak in Brazil.</title>
        <authorList>
            <person name="Cosate M.R."/>
            <person name="Soares S.C."/>
            <person name="Mendes T.A."/>
            <person name="Raittz R.T."/>
            <person name="Moreira E.C."/>
            <person name="Leite R."/>
            <person name="Fernandes G.R."/>
            <person name="Haddad J.P."/>
            <person name="Ortega J.M."/>
        </authorList>
    </citation>
    <scope>NUCLEOTIDE SEQUENCE [LARGE SCALE GENOMIC DNA]</scope>
    <source>
        <strain evidence="1 2">Norma</strain>
    </source>
</reference>
<protein>
    <submittedName>
        <fullName evidence="1">Uncharacterized protein</fullName>
    </submittedName>
</protein>
<gene>
    <name evidence="1" type="ORF">G436_2712</name>
</gene>
<evidence type="ECO:0000313" key="2">
    <source>
        <dbReference type="Proteomes" id="UP000056502"/>
    </source>
</evidence>
<evidence type="ECO:0000313" key="1">
    <source>
        <dbReference type="EMBL" id="ALE39882.1"/>
    </source>
</evidence>